<feature type="binding site" evidence="8">
    <location>
        <position position="101"/>
    </location>
    <ligand>
        <name>ATP</name>
        <dbReference type="ChEBI" id="CHEBI:30616"/>
    </ligand>
</feature>
<evidence type="ECO:0000256" key="1">
    <source>
        <dbReference type="ARBA" id="ARBA00009747"/>
    </source>
</evidence>
<feature type="binding site" evidence="8">
    <location>
        <position position="281"/>
    </location>
    <ligand>
        <name>ATP</name>
        <dbReference type="ChEBI" id="CHEBI:30616"/>
    </ligand>
</feature>
<evidence type="ECO:0000313" key="9">
    <source>
        <dbReference type="EMBL" id="NMG04497.1"/>
    </source>
</evidence>
<keyword evidence="4 8" id="KW-0479">Metal-binding</keyword>
<dbReference type="GO" id="GO:0000287">
    <property type="term" value="F:magnesium ion binding"/>
    <property type="evidence" value="ECO:0007669"/>
    <property type="project" value="UniProtKB-UniRule"/>
</dbReference>
<comment type="cofactor">
    <cofactor evidence="8">
        <name>Mg(2+)</name>
        <dbReference type="ChEBI" id="CHEBI:18420"/>
    </cofactor>
    <cofactor evidence="8">
        <name>Mn(2+)</name>
        <dbReference type="ChEBI" id="CHEBI:29035"/>
    </cofactor>
</comment>
<dbReference type="GO" id="GO:0070733">
    <property type="term" value="F:AMPylase activity"/>
    <property type="evidence" value="ECO:0007669"/>
    <property type="project" value="UniProtKB-EC"/>
</dbReference>
<feature type="binding site" evidence="8">
    <location>
        <position position="103"/>
    </location>
    <ligand>
        <name>ATP</name>
        <dbReference type="ChEBI" id="CHEBI:30616"/>
    </ligand>
</feature>
<dbReference type="InterPro" id="IPR003846">
    <property type="entry name" value="SelO"/>
</dbReference>
<feature type="active site" description="Proton acceptor" evidence="8">
    <location>
        <position position="271"/>
    </location>
</feature>
<gene>
    <name evidence="8" type="primary">ydiU</name>
    <name evidence="8" type="synonym">selO</name>
    <name evidence="9" type="ORF">GPA21_16195</name>
</gene>
<dbReference type="HAMAP" id="MF_00692">
    <property type="entry name" value="SelO"/>
    <property type="match status" value="1"/>
</dbReference>
<feature type="binding site" evidence="8">
    <location>
        <position position="272"/>
    </location>
    <ligand>
        <name>Mg(2+)</name>
        <dbReference type="ChEBI" id="CHEBI:18420"/>
    </ligand>
</feature>
<dbReference type="EC" id="2.7.7.108" evidence="8"/>
<sequence length="519" mass="57987">MYKLNFDNRFVAELPGDPDSSLRVRQVHRACYTRVMPTPVASPALMAYSPEVATILELEPEEIESRDFAEVFGGNAVLPGMAPYAACYGGHQFGQWAGQLGDGRAITLGETLNSRDERWELQLKGAGPTPYSRRADGRAVLRSSIREFLCSEAMHHLGVPTTRALSIVTTGEAVVRDMFYDGNPRAEPGAVVCRVAPSFIRFGNFEIFSARNELDVLERLVDFTIGRDFPHLTGEPGTRRLDWFREVCERTATLMAHWMRVGFVHGVMNTDNMSILGLTIDYGPYGWIDNFDPDWTPNTTDAGGRRYRFGAQPRIAQWNLVQLANALFPLLEDAEGLQAALDAYVRTYEQASRETNAAKLGLSTLDDEDAKALAELQGLLARGEVDMTIFFRSLATLDLAAPSLAPFEAAFYSEAKRHQCEEALLGWLHRYAARSRLDPMPRDRQVSIMNAANPRFVPRNYLAQQAIEKAEQGDASELLTLLDVMRRPYEEQPGREAYAARRPDWARQKAGCSMLSCSS</sequence>
<proteinExistence type="inferred from homology"/>
<dbReference type="AlphaFoldDB" id="A0A972F9B0"/>
<feature type="binding site" evidence="8">
    <location>
        <position position="281"/>
    </location>
    <ligand>
        <name>Mg(2+)</name>
        <dbReference type="ChEBI" id="CHEBI:18420"/>
    </ligand>
</feature>
<comment type="caution">
    <text evidence="9">The sequence shown here is derived from an EMBL/GenBank/DDBJ whole genome shotgun (WGS) entry which is preliminary data.</text>
</comment>
<protein>
    <recommendedName>
        <fullName evidence="8">Protein nucleotidyltransferase YdiU</fullName>
        <ecNumber evidence="8">2.7.7.-</ecNumber>
    </recommendedName>
    <alternativeName>
        <fullName evidence="8">Protein adenylyltransferase YdiU</fullName>
        <ecNumber evidence="8">2.7.7.108</ecNumber>
    </alternativeName>
    <alternativeName>
        <fullName evidence="8">Protein uridylyltransferase YdiU</fullName>
        <ecNumber evidence="8">2.7.7.-</ecNumber>
    </alternativeName>
</protein>
<organism evidence="9 10">
    <name type="scientific">Azoarcus taiwanensis</name>
    <dbReference type="NCBI Taxonomy" id="666964"/>
    <lineage>
        <taxon>Bacteria</taxon>
        <taxon>Pseudomonadati</taxon>
        <taxon>Pseudomonadota</taxon>
        <taxon>Betaproteobacteria</taxon>
        <taxon>Rhodocyclales</taxon>
        <taxon>Zoogloeaceae</taxon>
        <taxon>Azoarcus</taxon>
    </lineage>
</organism>
<dbReference type="Pfam" id="PF02696">
    <property type="entry name" value="SelO"/>
    <property type="match status" value="1"/>
</dbReference>
<dbReference type="NCBIfam" id="NF000658">
    <property type="entry name" value="PRK00029.1"/>
    <property type="match status" value="1"/>
</dbReference>
<dbReference type="RefSeq" id="WP_168989165.1">
    <property type="nucleotide sequence ID" value="NZ_CAWPHM010000029.1"/>
</dbReference>
<comment type="catalytic activity">
    <reaction evidence="8">
        <text>L-histidyl-[protein] + UTP = N(tele)-(5'-uridylyl)-L-histidyl-[protein] + diphosphate</text>
        <dbReference type="Rhea" id="RHEA:83891"/>
        <dbReference type="Rhea" id="RHEA-COMP:9745"/>
        <dbReference type="Rhea" id="RHEA-COMP:20239"/>
        <dbReference type="ChEBI" id="CHEBI:29979"/>
        <dbReference type="ChEBI" id="CHEBI:33019"/>
        <dbReference type="ChEBI" id="CHEBI:46398"/>
        <dbReference type="ChEBI" id="CHEBI:233474"/>
    </reaction>
</comment>
<comment type="catalytic activity">
    <reaction evidence="8">
        <text>L-threonyl-[protein] + ATP = 3-O-(5'-adenylyl)-L-threonyl-[protein] + diphosphate</text>
        <dbReference type="Rhea" id="RHEA:54292"/>
        <dbReference type="Rhea" id="RHEA-COMP:11060"/>
        <dbReference type="Rhea" id="RHEA-COMP:13847"/>
        <dbReference type="ChEBI" id="CHEBI:30013"/>
        <dbReference type="ChEBI" id="CHEBI:30616"/>
        <dbReference type="ChEBI" id="CHEBI:33019"/>
        <dbReference type="ChEBI" id="CHEBI:138113"/>
        <dbReference type="EC" id="2.7.7.108"/>
    </reaction>
</comment>
<dbReference type="EMBL" id="WTVM01000126">
    <property type="protein sequence ID" value="NMG04497.1"/>
    <property type="molecule type" value="Genomic_DNA"/>
</dbReference>
<keyword evidence="7 8" id="KW-0460">Magnesium</keyword>
<evidence type="ECO:0000256" key="3">
    <source>
        <dbReference type="ARBA" id="ARBA00022695"/>
    </source>
</evidence>
<reference evidence="9" key="1">
    <citation type="submission" date="2019-12" db="EMBL/GenBank/DDBJ databases">
        <title>Comparative genomics gives insights into the taxonomy of the Azoarcus-Aromatoleum group and reveals separate origins of nif in the plant-associated Azoarcus and non-plant-associated Aromatoleum sub-groups.</title>
        <authorList>
            <person name="Lafos M."/>
            <person name="Maluk M."/>
            <person name="Batista M."/>
            <person name="Junghare M."/>
            <person name="Carmona M."/>
            <person name="Faoro H."/>
            <person name="Cruz L.M."/>
            <person name="Battistoni F."/>
            <person name="De Souza E."/>
            <person name="Pedrosa F."/>
            <person name="Chen W.-M."/>
            <person name="Poole P.S."/>
            <person name="Dixon R.A."/>
            <person name="James E.K."/>
        </authorList>
    </citation>
    <scope>NUCLEOTIDE SEQUENCE</scope>
    <source>
        <strain evidence="9">NSC3</strain>
    </source>
</reference>
<keyword evidence="6 8" id="KW-0067">ATP-binding</keyword>
<comment type="catalytic activity">
    <reaction evidence="8">
        <text>L-tyrosyl-[protein] + UTP = O-(5'-uridylyl)-L-tyrosyl-[protein] + diphosphate</text>
        <dbReference type="Rhea" id="RHEA:83887"/>
        <dbReference type="Rhea" id="RHEA-COMP:10136"/>
        <dbReference type="Rhea" id="RHEA-COMP:20238"/>
        <dbReference type="ChEBI" id="CHEBI:33019"/>
        <dbReference type="ChEBI" id="CHEBI:46398"/>
        <dbReference type="ChEBI" id="CHEBI:46858"/>
        <dbReference type="ChEBI" id="CHEBI:90602"/>
    </reaction>
</comment>
<evidence type="ECO:0000313" key="10">
    <source>
        <dbReference type="Proteomes" id="UP000599523"/>
    </source>
</evidence>
<dbReference type="PANTHER" id="PTHR32057:SF14">
    <property type="entry name" value="PROTEIN ADENYLYLTRANSFERASE SELO, MITOCHONDRIAL"/>
    <property type="match status" value="1"/>
</dbReference>
<keyword evidence="3 8" id="KW-0548">Nucleotidyltransferase</keyword>
<feature type="binding site" evidence="8">
    <location>
        <position position="124"/>
    </location>
    <ligand>
        <name>ATP</name>
        <dbReference type="ChEBI" id="CHEBI:30616"/>
    </ligand>
</feature>
<evidence type="ECO:0000256" key="6">
    <source>
        <dbReference type="ARBA" id="ARBA00022840"/>
    </source>
</evidence>
<name>A0A972F9B0_9RHOO</name>
<feature type="binding site" evidence="8">
    <location>
        <position position="104"/>
    </location>
    <ligand>
        <name>ATP</name>
        <dbReference type="ChEBI" id="CHEBI:30616"/>
    </ligand>
</feature>
<keyword evidence="2 8" id="KW-0808">Transferase</keyword>
<keyword evidence="10" id="KW-1185">Reference proteome</keyword>
<dbReference type="Proteomes" id="UP000599523">
    <property type="component" value="Unassembled WGS sequence"/>
</dbReference>
<keyword evidence="8" id="KW-0464">Manganese</keyword>
<comment type="catalytic activity">
    <reaction evidence="8">
        <text>L-tyrosyl-[protein] + ATP = O-(5'-adenylyl)-L-tyrosyl-[protein] + diphosphate</text>
        <dbReference type="Rhea" id="RHEA:54288"/>
        <dbReference type="Rhea" id="RHEA-COMP:10136"/>
        <dbReference type="Rhea" id="RHEA-COMP:13846"/>
        <dbReference type="ChEBI" id="CHEBI:30616"/>
        <dbReference type="ChEBI" id="CHEBI:33019"/>
        <dbReference type="ChEBI" id="CHEBI:46858"/>
        <dbReference type="ChEBI" id="CHEBI:83624"/>
        <dbReference type="EC" id="2.7.7.108"/>
    </reaction>
</comment>
<dbReference type="GO" id="GO:0030145">
    <property type="term" value="F:manganese ion binding"/>
    <property type="evidence" value="ECO:0007669"/>
    <property type="project" value="UniProtKB-UniRule"/>
</dbReference>
<evidence type="ECO:0000256" key="7">
    <source>
        <dbReference type="ARBA" id="ARBA00022842"/>
    </source>
</evidence>
<feature type="binding site" evidence="8">
    <location>
        <position position="136"/>
    </location>
    <ligand>
        <name>ATP</name>
        <dbReference type="ChEBI" id="CHEBI:30616"/>
    </ligand>
</feature>
<evidence type="ECO:0000256" key="8">
    <source>
        <dbReference type="HAMAP-Rule" id="MF_00692"/>
    </source>
</evidence>
<evidence type="ECO:0000256" key="4">
    <source>
        <dbReference type="ARBA" id="ARBA00022723"/>
    </source>
</evidence>
<dbReference type="EC" id="2.7.7.-" evidence="8"/>
<comment type="catalytic activity">
    <reaction evidence="8">
        <text>L-seryl-[protein] + ATP = 3-O-(5'-adenylyl)-L-seryl-[protein] + diphosphate</text>
        <dbReference type="Rhea" id="RHEA:58120"/>
        <dbReference type="Rhea" id="RHEA-COMP:9863"/>
        <dbReference type="Rhea" id="RHEA-COMP:15073"/>
        <dbReference type="ChEBI" id="CHEBI:29999"/>
        <dbReference type="ChEBI" id="CHEBI:30616"/>
        <dbReference type="ChEBI" id="CHEBI:33019"/>
        <dbReference type="ChEBI" id="CHEBI:142516"/>
        <dbReference type="EC" id="2.7.7.108"/>
    </reaction>
</comment>
<dbReference type="PANTHER" id="PTHR32057">
    <property type="entry name" value="PROTEIN ADENYLYLTRANSFERASE SELO, MITOCHONDRIAL"/>
    <property type="match status" value="1"/>
</dbReference>
<keyword evidence="5 8" id="KW-0547">Nucleotide-binding</keyword>
<comment type="function">
    <text evidence="8">Nucleotidyltransferase involved in the post-translational modification of proteins. It can catalyze the addition of adenosine monophosphate (AMP) or uridine monophosphate (UMP) to a protein, resulting in modifications known as AMPylation and UMPylation.</text>
</comment>
<comment type="similarity">
    <text evidence="1 8">Belongs to the SELO family.</text>
</comment>
<feature type="binding site" evidence="8">
    <location>
        <position position="194"/>
    </location>
    <ligand>
        <name>ATP</name>
        <dbReference type="ChEBI" id="CHEBI:30616"/>
    </ligand>
</feature>
<evidence type="ECO:0000256" key="5">
    <source>
        <dbReference type="ARBA" id="ARBA00022741"/>
    </source>
</evidence>
<accession>A0A972F9B0</accession>
<dbReference type="GO" id="GO:0005524">
    <property type="term" value="F:ATP binding"/>
    <property type="evidence" value="ECO:0007669"/>
    <property type="project" value="UniProtKB-UniRule"/>
</dbReference>
<evidence type="ECO:0000256" key="2">
    <source>
        <dbReference type="ARBA" id="ARBA00022679"/>
    </source>
</evidence>
<feature type="binding site" evidence="8">
    <location>
        <position position="137"/>
    </location>
    <ligand>
        <name>ATP</name>
        <dbReference type="ChEBI" id="CHEBI:30616"/>
    </ligand>
</feature>
<comment type="catalytic activity">
    <reaction evidence="8">
        <text>L-seryl-[protein] + UTP = O-(5'-uridylyl)-L-seryl-[protein] + diphosphate</text>
        <dbReference type="Rhea" id="RHEA:64604"/>
        <dbReference type="Rhea" id="RHEA-COMP:9863"/>
        <dbReference type="Rhea" id="RHEA-COMP:16635"/>
        <dbReference type="ChEBI" id="CHEBI:29999"/>
        <dbReference type="ChEBI" id="CHEBI:33019"/>
        <dbReference type="ChEBI" id="CHEBI:46398"/>
        <dbReference type="ChEBI" id="CHEBI:156051"/>
    </reaction>
</comment>
<feature type="binding site" evidence="8">
    <location>
        <position position="201"/>
    </location>
    <ligand>
        <name>ATP</name>
        <dbReference type="ChEBI" id="CHEBI:30616"/>
    </ligand>
</feature>